<gene>
    <name evidence="1" type="ORF">H4Q32_025806</name>
</gene>
<name>A0ABQ8MV47_LABRO</name>
<dbReference type="EMBL" id="JACTAM010000003">
    <property type="protein sequence ID" value="KAI2666711.1"/>
    <property type="molecule type" value="Genomic_DNA"/>
</dbReference>
<reference evidence="1 2" key="1">
    <citation type="submission" date="2022-01" db="EMBL/GenBank/DDBJ databases">
        <title>A high-quality chromosome-level genome assembly of rohu carp, Labeo rohita.</title>
        <authorList>
            <person name="Arick M.A. II"/>
            <person name="Hsu C.-Y."/>
            <person name="Magbanua Z."/>
            <person name="Pechanova O."/>
            <person name="Grover C."/>
            <person name="Miller E."/>
            <person name="Thrash A."/>
            <person name="Ezzel L."/>
            <person name="Alam S."/>
            <person name="Benzie J."/>
            <person name="Hamilton M."/>
            <person name="Karsi A."/>
            <person name="Lawrence M.L."/>
            <person name="Peterson D.G."/>
        </authorList>
    </citation>
    <scope>NUCLEOTIDE SEQUENCE [LARGE SCALE GENOMIC DNA]</scope>
    <source>
        <strain evidence="2">BAU-BD-2019</strain>
        <tissue evidence="1">Blood</tissue>
    </source>
</reference>
<keyword evidence="2" id="KW-1185">Reference proteome</keyword>
<comment type="caution">
    <text evidence="1">The sequence shown here is derived from an EMBL/GenBank/DDBJ whole genome shotgun (WGS) entry which is preliminary data.</text>
</comment>
<organism evidence="1 2">
    <name type="scientific">Labeo rohita</name>
    <name type="common">Indian major carp</name>
    <name type="synonym">Cyprinus rohita</name>
    <dbReference type="NCBI Taxonomy" id="84645"/>
    <lineage>
        <taxon>Eukaryota</taxon>
        <taxon>Metazoa</taxon>
        <taxon>Chordata</taxon>
        <taxon>Craniata</taxon>
        <taxon>Vertebrata</taxon>
        <taxon>Euteleostomi</taxon>
        <taxon>Actinopterygii</taxon>
        <taxon>Neopterygii</taxon>
        <taxon>Teleostei</taxon>
        <taxon>Ostariophysi</taxon>
        <taxon>Cypriniformes</taxon>
        <taxon>Cyprinidae</taxon>
        <taxon>Labeoninae</taxon>
        <taxon>Labeonini</taxon>
        <taxon>Labeo</taxon>
    </lineage>
</organism>
<accession>A0ABQ8MV47</accession>
<evidence type="ECO:0000313" key="1">
    <source>
        <dbReference type="EMBL" id="KAI2666711.1"/>
    </source>
</evidence>
<evidence type="ECO:0000313" key="2">
    <source>
        <dbReference type="Proteomes" id="UP000830375"/>
    </source>
</evidence>
<sequence length="144" mass="15938">MGLMKVSAMKTSRIYSVPLPAEIMSCKKLLTIKNALHFSDPRLPERHTCDFFVYEGKSKPSQNGMSNASVMALKDEKMLGTGYWLGSADHLARARKERPLTQKALREMFVLEVAGFESGTAAPQASNVACNIQKLITDDRTAGW</sequence>
<protein>
    <submittedName>
        <fullName evidence="1">Terpene cyclase dpchB</fullName>
    </submittedName>
</protein>
<proteinExistence type="predicted"/>
<dbReference type="Proteomes" id="UP000830375">
    <property type="component" value="Unassembled WGS sequence"/>
</dbReference>